<evidence type="ECO:0000256" key="3">
    <source>
        <dbReference type="SAM" id="MobiDB-lite"/>
    </source>
</evidence>
<dbReference type="NCBIfam" id="TIGR02385">
    <property type="entry name" value="RelE_StbE"/>
    <property type="match status" value="1"/>
</dbReference>
<dbReference type="InterPro" id="IPR035093">
    <property type="entry name" value="RelE/ParE_toxin_dom_sf"/>
</dbReference>
<dbReference type="PANTHER" id="PTHR33755:SF6">
    <property type="entry name" value="PLASMID STABILIZATION SYSTEM PROTEIN"/>
    <property type="match status" value="1"/>
</dbReference>
<gene>
    <name evidence="4" type="ORF">FM996_11805</name>
</gene>
<comment type="caution">
    <text evidence="4">The sequence shown here is derived from an EMBL/GenBank/DDBJ whole genome shotgun (WGS) entry which is preliminary data.</text>
</comment>
<comment type="similarity">
    <text evidence="1">Belongs to the RelE toxin family.</text>
</comment>
<dbReference type="Proteomes" id="UP000316781">
    <property type="component" value="Unassembled WGS sequence"/>
</dbReference>
<protein>
    <submittedName>
        <fullName evidence="4">Type II toxin-antitoxin system RelE/ParE family toxin</fullName>
    </submittedName>
</protein>
<keyword evidence="2" id="KW-1277">Toxin-antitoxin system</keyword>
<dbReference type="InterPro" id="IPR051803">
    <property type="entry name" value="TA_system_RelE-like_toxin"/>
</dbReference>
<organism evidence="4 5">
    <name type="scientific">Methylosinus sporium</name>
    <dbReference type="NCBI Taxonomy" id="428"/>
    <lineage>
        <taxon>Bacteria</taxon>
        <taxon>Pseudomonadati</taxon>
        <taxon>Pseudomonadota</taxon>
        <taxon>Alphaproteobacteria</taxon>
        <taxon>Hyphomicrobiales</taxon>
        <taxon>Methylocystaceae</taxon>
        <taxon>Methylosinus</taxon>
    </lineage>
</organism>
<dbReference type="InterPro" id="IPR007712">
    <property type="entry name" value="RelE/ParE_toxin"/>
</dbReference>
<proteinExistence type="inferred from homology"/>
<dbReference type="PANTHER" id="PTHR33755">
    <property type="entry name" value="TOXIN PARE1-RELATED"/>
    <property type="match status" value="1"/>
</dbReference>
<sequence length="126" mass="14649">MVSPRNRHNEARCADRAPQQENRPLNVPVLWQDQAIADLDRILDYIERESPQGALTMARAIREGADVLLSEYSKIGRRGRVAGTRELVITRTPFVLVYRLRRSPQRVEILRLLHGAQKWPSEKKRR</sequence>
<dbReference type="Gene3D" id="3.30.2310.20">
    <property type="entry name" value="RelE-like"/>
    <property type="match status" value="1"/>
</dbReference>
<dbReference type="AlphaFoldDB" id="A0A549SSY7"/>
<dbReference type="Pfam" id="PF05016">
    <property type="entry name" value="ParE_toxin"/>
    <property type="match status" value="1"/>
</dbReference>
<reference evidence="4 5" key="1">
    <citation type="submission" date="2019-07" db="EMBL/GenBank/DDBJ databases">
        <title>Ln-dependent methylotrophs.</title>
        <authorList>
            <person name="Tani A."/>
        </authorList>
    </citation>
    <scope>NUCLEOTIDE SEQUENCE [LARGE SCALE GENOMIC DNA]</scope>
    <source>
        <strain evidence="4 5">SM89A</strain>
    </source>
</reference>
<name>A0A549SSY7_METSR</name>
<evidence type="ECO:0000313" key="5">
    <source>
        <dbReference type="Proteomes" id="UP000316781"/>
    </source>
</evidence>
<dbReference type="EMBL" id="VJMF01000045">
    <property type="protein sequence ID" value="TRL32754.1"/>
    <property type="molecule type" value="Genomic_DNA"/>
</dbReference>
<evidence type="ECO:0000313" key="4">
    <source>
        <dbReference type="EMBL" id="TRL32754.1"/>
    </source>
</evidence>
<feature type="region of interest" description="Disordered" evidence="3">
    <location>
        <begin position="1"/>
        <end position="20"/>
    </location>
</feature>
<accession>A0A549SSY7</accession>
<evidence type="ECO:0000256" key="1">
    <source>
        <dbReference type="ARBA" id="ARBA00006226"/>
    </source>
</evidence>
<evidence type="ECO:0000256" key="2">
    <source>
        <dbReference type="ARBA" id="ARBA00022649"/>
    </source>
</evidence>